<evidence type="ECO:0000256" key="7">
    <source>
        <dbReference type="ARBA" id="ARBA00023180"/>
    </source>
</evidence>
<feature type="region of interest" description="Disordered" evidence="10">
    <location>
        <begin position="38"/>
        <end position="58"/>
    </location>
</feature>
<name>W5N158_LEPOC</name>
<keyword evidence="8" id="KW-0915">Sodium</keyword>
<feature type="binding site" evidence="8">
    <location>
        <position position="341"/>
    </location>
    <ligand>
        <name>Na(+)</name>
        <dbReference type="ChEBI" id="CHEBI:29101"/>
        <label>1</label>
    </ligand>
</feature>
<dbReference type="GO" id="GO:0005886">
    <property type="term" value="C:plasma membrane"/>
    <property type="evidence" value="ECO:0007669"/>
    <property type="project" value="InterPro"/>
</dbReference>
<dbReference type="GO" id="GO:0032328">
    <property type="term" value="P:alanine transport"/>
    <property type="evidence" value="ECO:0000318"/>
    <property type="project" value="GO_Central"/>
</dbReference>
<dbReference type="HOGENOM" id="CLU_006855_7_1_1"/>
<comment type="subcellular location">
    <subcellularLocation>
        <location evidence="1">Membrane</location>
        <topology evidence="1">Multi-pass membrane protein</topology>
    </subcellularLocation>
</comment>
<dbReference type="GO" id="GO:0016020">
    <property type="term" value="C:membrane"/>
    <property type="evidence" value="ECO:0000318"/>
    <property type="project" value="GO_Central"/>
</dbReference>
<feature type="binding site" evidence="8">
    <location>
        <position position="79"/>
    </location>
    <ligand>
        <name>Na(+)</name>
        <dbReference type="ChEBI" id="CHEBI:29101"/>
        <label>1</label>
    </ligand>
</feature>
<dbReference type="Ensembl" id="ENSLOCT00000014396.1">
    <property type="protein sequence ID" value="ENSLOCP00000014367.1"/>
    <property type="gene ID" value="ENSLOCG00000011692.1"/>
</dbReference>
<dbReference type="InterPro" id="IPR000175">
    <property type="entry name" value="Na/ntran_symport"/>
</dbReference>
<dbReference type="InterPro" id="IPR002438">
    <property type="entry name" value="Neutral_aa_SLC6"/>
</dbReference>
<feature type="transmembrane region" description="Helical" evidence="11">
    <location>
        <begin position="497"/>
        <end position="516"/>
    </location>
</feature>
<feature type="compositionally biased region" description="Polar residues" evidence="10">
    <location>
        <begin position="700"/>
        <end position="712"/>
    </location>
</feature>
<feature type="binding site" evidence="8">
    <location>
        <position position="83"/>
    </location>
    <ligand>
        <name>Na(+)</name>
        <dbReference type="ChEBI" id="CHEBI:29101"/>
        <label>1</label>
    </ligand>
</feature>
<evidence type="ECO:0000256" key="10">
    <source>
        <dbReference type="SAM" id="MobiDB-lite"/>
    </source>
</evidence>
<dbReference type="PANTHER" id="PTHR11616:SF102">
    <property type="entry name" value="SODIUM-DEPENDENT NEUTRAL AMINO ACID TRANSPORTER SLC6A17"/>
    <property type="match status" value="1"/>
</dbReference>
<dbReference type="GeneTree" id="ENSGT00940000156542"/>
<dbReference type="eggNOG" id="KOG3659">
    <property type="taxonomic scope" value="Eukaryota"/>
</dbReference>
<dbReference type="GO" id="GO:0008021">
    <property type="term" value="C:synaptic vesicle"/>
    <property type="evidence" value="ECO:0000318"/>
    <property type="project" value="GO_Central"/>
</dbReference>
<feature type="compositionally biased region" description="Basic and acidic residues" evidence="10">
    <location>
        <begin position="47"/>
        <end position="58"/>
    </location>
</feature>
<evidence type="ECO:0000256" key="4">
    <source>
        <dbReference type="ARBA" id="ARBA00022847"/>
    </source>
</evidence>
<dbReference type="PRINTS" id="PR01206">
    <property type="entry name" value="ORPHTRNSPORT"/>
</dbReference>
<dbReference type="PANTHER" id="PTHR11616">
    <property type="entry name" value="SODIUM/CHLORIDE DEPENDENT TRANSPORTER"/>
    <property type="match status" value="1"/>
</dbReference>
<feature type="transmembrane region" description="Helical" evidence="11">
    <location>
        <begin position="335"/>
        <end position="356"/>
    </location>
</feature>
<feature type="transmembrane region" description="Helical" evidence="11">
    <location>
        <begin position="259"/>
        <end position="279"/>
    </location>
</feature>
<feature type="transmembrane region" description="Helical" evidence="11">
    <location>
        <begin position="615"/>
        <end position="640"/>
    </location>
</feature>
<feature type="transmembrane region" description="Helical" evidence="11">
    <location>
        <begin position="569"/>
        <end position="595"/>
    </location>
</feature>
<feature type="binding site" evidence="8">
    <location>
        <position position="475"/>
    </location>
    <ligand>
        <name>Na(+)</name>
        <dbReference type="ChEBI" id="CHEBI:29101"/>
        <label>1</label>
    </ligand>
</feature>
<evidence type="ECO:0000256" key="8">
    <source>
        <dbReference type="PIRSR" id="PIRSR600175-1"/>
    </source>
</evidence>
<keyword evidence="6 11" id="KW-0472">Membrane</keyword>
<dbReference type="InParanoid" id="W5N158"/>
<dbReference type="PROSITE" id="PS00610">
    <property type="entry name" value="NA_NEUROTRAN_SYMP_1"/>
    <property type="match status" value="1"/>
</dbReference>
<dbReference type="PROSITE" id="PS50267">
    <property type="entry name" value="NA_NEUROTRAN_SYMP_3"/>
    <property type="match status" value="1"/>
</dbReference>
<evidence type="ECO:0000256" key="6">
    <source>
        <dbReference type="ARBA" id="ARBA00023136"/>
    </source>
</evidence>
<keyword evidence="3 9" id="KW-0812">Transmembrane</keyword>
<feature type="transmembrane region" description="Helical" evidence="11">
    <location>
        <begin position="142"/>
        <end position="170"/>
    </location>
</feature>
<evidence type="ECO:0000256" key="1">
    <source>
        <dbReference type="ARBA" id="ARBA00004141"/>
    </source>
</evidence>
<feature type="transmembrane region" description="Helical" evidence="11">
    <location>
        <begin position="459"/>
        <end position="477"/>
    </location>
</feature>
<reference evidence="12" key="2">
    <citation type="submission" date="2025-08" db="UniProtKB">
        <authorList>
            <consortium name="Ensembl"/>
        </authorList>
    </citation>
    <scope>IDENTIFICATION</scope>
</reference>
<dbReference type="GO" id="GO:0015293">
    <property type="term" value="F:symporter activity"/>
    <property type="evidence" value="ECO:0007669"/>
    <property type="project" value="UniProtKB-KW"/>
</dbReference>
<dbReference type="STRING" id="7918.ENSLOCP00000014367"/>
<evidence type="ECO:0000313" key="13">
    <source>
        <dbReference type="Proteomes" id="UP000018468"/>
    </source>
</evidence>
<feature type="binding site" evidence="8">
    <location>
        <position position="76"/>
    </location>
    <ligand>
        <name>Na(+)</name>
        <dbReference type="ChEBI" id="CHEBI:29101"/>
        <label>1</label>
    </ligand>
</feature>
<feature type="binding site" evidence="8">
    <location>
        <position position="471"/>
    </location>
    <ligand>
        <name>Na(+)</name>
        <dbReference type="ChEBI" id="CHEBI:29101"/>
        <label>1</label>
    </ligand>
</feature>
<dbReference type="Pfam" id="PF00209">
    <property type="entry name" value="SNF"/>
    <property type="match status" value="1"/>
</dbReference>
<keyword evidence="13" id="KW-1185">Reference proteome</keyword>
<feature type="transmembrane region" description="Helical" evidence="11">
    <location>
        <begin position="528"/>
        <end position="549"/>
    </location>
</feature>
<feature type="transmembrane region" description="Helical" evidence="11">
    <location>
        <begin position="228"/>
        <end position="247"/>
    </location>
</feature>
<dbReference type="PROSITE" id="PS00754">
    <property type="entry name" value="NA_NEUROTRAN_SYMP_2"/>
    <property type="match status" value="1"/>
</dbReference>
<dbReference type="Bgee" id="ENSLOCG00000011692">
    <property type="expression patterns" value="Expressed in brain and 3 other cell types or tissues"/>
</dbReference>
<dbReference type="GO" id="GO:0035725">
    <property type="term" value="P:sodium ion transmembrane transport"/>
    <property type="evidence" value="ECO:0000318"/>
    <property type="project" value="GO_Central"/>
</dbReference>
<feature type="region of interest" description="Disordered" evidence="10">
    <location>
        <begin position="682"/>
        <end position="712"/>
    </location>
</feature>
<organism evidence="12 13">
    <name type="scientific">Lepisosteus oculatus</name>
    <name type="common">Spotted gar</name>
    <dbReference type="NCBI Taxonomy" id="7918"/>
    <lineage>
        <taxon>Eukaryota</taxon>
        <taxon>Metazoa</taxon>
        <taxon>Chordata</taxon>
        <taxon>Craniata</taxon>
        <taxon>Vertebrata</taxon>
        <taxon>Euteleostomi</taxon>
        <taxon>Actinopterygii</taxon>
        <taxon>Neopterygii</taxon>
        <taxon>Holostei</taxon>
        <taxon>Semionotiformes</taxon>
        <taxon>Lepisosteidae</taxon>
        <taxon>Lepisosteus</taxon>
    </lineage>
</organism>
<dbReference type="NCBIfam" id="NF037979">
    <property type="entry name" value="Na_transp"/>
    <property type="match status" value="1"/>
</dbReference>
<dbReference type="EMBL" id="AHAT01016714">
    <property type="status" value="NOT_ANNOTATED_CDS"/>
    <property type="molecule type" value="Genomic_DNA"/>
</dbReference>
<proteinExistence type="inferred from homology"/>
<reference evidence="13" key="1">
    <citation type="submission" date="2011-12" db="EMBL/GenBank/DDBJ databases">
        <title>The Draft Genome of Lepisosteus oculatus.</title>
        <authorList>
            <consortium name="The Broad Institute Genome Assembly &amp; Analysis Group"/>
            <consortium name="Computational R&amp;D Group"/>
            <consortium name="and Sequencing Platform"/>
            <person name="Di Palma F."/>
            <person name="Alfoldi J."/>
            <person name="Johnson J."/>
            <person name="Berlin A."/>
            <person name="Gnerre S."/>
            <person name="Jaffe D."/>
            <person name="MacCallum I."/>
            <person name="Young S."/>
            <person name="Walker B.J."/>
            <person name="Lander E.S."/>
            <person name="Lindblad-Toh K."/>
        </authorList>
    </citation>
    <scope>NUCLEOTIDE SEQUENCE [LARGE SCALE GENOMIC DNA]</scope>
</reference>
<feature type="transmembrane region" description="Helical" evidence="11">
    <location>
        <begin position="302"/>
        <end position="323"/>
    </location>
</feature>
<accession>W5N158</accession>
<keyword evidence="4 9" id="KW-0769">Symport</keyword>
<sequence length="730" mass="81289">MPKNSKVTQREHSNEHVTESVADLLAHEEPLDYKSSALNVGGAVQQKGKETDDTLESAEERPAWNSKLQYILAQVGFSVGLGNVWRFPYLCQKNGGGAYLVPYFILLIIIGIPLFFLELAVGQRIRRGSIGVWNYVCPRLGGIGFSSLIVCAFVALYYNVIIGWSIFYFFQSFQYPLPWNECPLKRNGSHAIVEPECEKSSATTYFWYRQTLNISSSISDSGGLNWKMTVSLLAAWCIVCLAVIKGIQSSGKVMYFSSLFPYVVLICFLVRGLLLRGAVDGIAHMFTPKLEKMLEPQVWREAATQVFFALGLGFGGVIAFSSYNKQDNNCHFDAALVAIINFITSVLATLVVFAVLGFKANIMNEKCVVENAEKILGYLNSNVLSHDLIPPHVNFSHLSSADYAEMYGVIKTVREDDFEQLGLDACLLEDELNKKAVQGTGLAFIAFTEAMTHFPGSPLWSALFFFMLINLGLGSMIGNMEGITTPMVDTFKVRKEIFTVSCCLGAFFFGLIFVQRSGNYFVTMFDDYSAGLPLTIVVILENISVAWIYGTKRFMQDLTDMLGFRPYSFYFYMWKYVSPICLCVLVMATIIEMAISPPGYNAWIQELASERFQGYPPWALAMCFTLIAVAMLPLPIVFIARQFNLVSDGSNKLSVSYKKGCMMKDMSNLEDNDETRFILSKNPSEAPSPMPTHRSYLGPGSTSPLEMTSAAPNSRYGTGYLMATTPESEL</sequence>
<dbReference type="AlphaFoldDB" id="W5N158"/>
<evidence type="ECO:0000256" key="5">
    <source>
        <dbReference type="ARBA" id="ARBA00022989"/>
    </source>
</evidence>
<keyword evidence="2 9" id="KW-0813">Transport</keyword>
<keyword evidence="8" id="KW-0479">Metal-binding</keyword>
<keyword evidence="5 11" id="KW-1133">Transmembrane helix</keyword>
<dbReference type="GO" id="GO:0046872">
    <property type="term" value="F:metal ion binding"/>
    <property type="evidence" value="ECO:0007669"/>
    <property type="project" value="UniProtKB-KW"/>
</dbReference>
<evidence type="ECO:0000256" key="3">
    <source>
        <dbReference type="ARBA" id="ARBA00022692"/>
    </source>
</evidence>
<dbReference type="SUPFAM" id="SSF161070">
    <property type="entry name" value="SNF-like"/>
    <property type="match status" value="1"/>
</dbReference>
<dbReference type="GO" id="GO:0015824">
    <property type="term" value="P:proline transport"/>
    <property type="evidence" value="ECO:0000318"/>
    <property type="project" value="GO_Central"/>
</dbReference>
<feature type="transmembrane region" description="Helical" evidence="11">
    <location>
        <begin position="70"/>
        <end position="88"/>
    </location>
</feature>
<evidence type="ECO:0000256" key="11">
    <source>
        <dbReference type="SAM" id="Phobius"/>
    </source>
</evidence>
<dbReference type="GO" id="GO:0015816">
    <property type="term" value="P:glycine transport"/>
    <property type="evidence" value="ECO:0000318"/>
    <property type="project" value="GO_Central"/>
</dbReference>
<dbReference type="PRINTS" id="PR00176">
    <property type="entry name" value="NANEUSMPORT"/>
</dbReference>
<reference evidence="12" key="3">
    <citation type="submission" date="2025-09" db="UniProtKB">
        <authorList>
            <consortium name="Ensembl"/>
        </authorList>
    </citation>
    <scope>IDENTIFICATION</scope>
</reference>
<evidence type="ECO:0000256" key="9">
    <source>
        <dbReference type="RuleBase" id="RU003732"/>
    </source>
</evidence>
<dbReference type="OMA" id="DYTEMYK"/>
<evidence type="ECO:0000256" key="2">
    <source>
        <dbReference type="ARBA" id="ARBA00022448"/>
    </source>
</evidence>
<comment type="similarity">
    <text evidence="9">Belongs to the sodium:neurotransmitter symporter (SNF) (TC 2.A.22) family.</text>
</comment>
<dbReference type="InterPro" id="IPR037272">
    <property type="entry name" value="SNS_sf"/>
</dbReference>
<dbReference type="Proteomes" id="UP000018468">
    <property type="component" value="Linkage group LG3"/>
</dbReference>
<feature type="transmembrane region" description="Helical" evidence="11">
    <location>
        <begin position="100"/>
        <end position="121"/>
    </location>
</feature>
<evidence type="ECO:0000313" key="12">
    <source>
        <dbReference type="Ensembl" id="ENSLOCP00000014367.1"/>
    </source>
</evidence>
<dbReference type="GO" id="GO:0015820">
    <property type="term" value="P:L-leucine transport"/>
    <property type="evidence" value="ECO:0000318"/>
    <property type="project" value="GO_Central"/>
</dbReference>
<protein>
    <recommendedName>
        <fullName evidence="9">Transporter</fullName>
    </recommendedName>
</protein>
<keyword evidence="7" id="KW-0325">Glycoprotein</keyword>